<dbReference type="Proteomes" id="UP000290365">
    <property type="component" value="Chromosome"/>
</dbReference>
<evidence type="ECO:0000313" key="5">
    <source>
        <dbReference type="Proteomes" id="UP000290365"/>
    </source>
</evidence>
<evidence type="ECO:0000256" key="1">
    <source>
        <dbReference type="ARBA" id="ARBA00022630"/>
    </source>
</evidence>
<name>A0A4P6JT05_KTERU</name>
<organism evidence="4 5">
    <name type="scientific">Ktedonosporobacter rubrisoli</name>
    <dbReference type="NCBI Taxonomy" id="2509675"/>
    <lineage>
        <taxon>Bacteria</taxon>
        <taxon>Bacillati</taxon>
        <taxon>Chloroflexota</taxon>
        <taxon>Ktedonobacteria</taxon>
        <taxon>Ktedonobacterales</taxon>
        <taxon>Ktedonosporobacteraceae</taxon>
        <taxon>Ktedonosporobacter</taxon>
    </lineage>
</organism>
<dbReference type="EMBL" id="CP035758">
    <property type="protein sequence ID" value="QBD78382.1"/>
    <property type="molecule type" value="Genomic_DNA"/>
</dbReference>
<dbReference type="Gene3D" id="3.50.50.60">
    <property type="entry name" value="FAD/NAD(P)-binding domain"/>
    <property type="match status" value="1"/>
</dbReference>
<keyword evidence="5" id="KW-1185">Reference proteome</keyword>
<dbReference type="PRINTS" id="PR00411">
    <property type="entry name" value="PNDRDTASEI"/>
</dbReference>
<accession>A0A4P6JT05</accession>
<dbReference type="PANTHER" id="PTHR48105">
    <property type="entry name" value="THIOREDOXIN REDUCTASE 1-RELATED-RELATED"/>
    <property type="match status" value="1"/>
</dbReference>
<dbReference type="GO" id="GO:0016491">
    <property type="term" value="F:oxidoreductase activity"/>
    <property type="evidence" value="ECO:0007669"/>
    <property type="project" value="UniProtKB-KW"/>
</dbReference>
<keyword evidence="1" id="KW-0285">Flavoprotein</keyword>
<reference evidence="4 5" key="1">
    <citation type="submission" date="2019-01" db="EMBL/GenBank/DDBJ databases">
        <title>Ktedonosporobacter rubrisoli SCAWS-G2.</title>
        <authorList>
            <person name="Huang Y."/>
            <person name="Yan B."/>
        </authorList>
    </citation>
    <scope>NUCLEOTIDE SEQUENCE [LARGE SCALE GENOMIC DNA]</scope>
    <source>
        <strain evidence="4 5">SCAWS-G2</strain>
    </source>
</reference>
<sequence>MSLSLEVQKGEAFVPSARYDAVVLGAGPYGLSAAAHLKAQNLKVAIFGKPIYFWREHMPEGMLLRSYWWATNLSDPQGKYGFDKFFALQGMQGADPLPMKTFVEYGLWFQQNAVPELDETYIQSVEWLDGSFLLTLEDGRVIQSQSVVMAPGLQYYMYTPAEYAHMPTSLVSHSAMHRKLSKFAGQRVVLIGAGQAALETAALLGEQGAEVQLIARHPIRWINFSNENIPEKLRGLRAPQAGMGEGWLNLILEKYPYVFQRLPRNTKDHLLATRHAPAGSHWLKPRVVEKITLHEAEKVESVTEAGEHVKLRLSSGTLLEADHVILGTGYRADIKRLSMLQPNLQASIQCYDGSPILSTYFESSVPGLYFIGYSAARSFGPFYRFVIGDEAAARRVTRAISRRTASLSR</sequence>
<dbReference type="SUPFAM" id="SSF51905">
    <property type="entry name" value="FAD/NAD(P)-binding domain"/>
    <property type="match status" value="1"/>
</dbReference>
<dbReference type="InterPro" id="IPR036188">
    <property type="entry name" value="FAD/NAD-bd_sf"/>
</dbReference>
<feature type="domain" description="FAD/NAD(P)-binding" evidence="3">
    <location>
        <begin position="19"/>
        <end position="219"/>
    </location>
</feature>
<dbReference type="RefSeq" id="WP_129889435.1">
    <property type="nucleotide sequence ID" value="NZ_CP035758.1"/>
</dbReference>
<keyword evidence="2" id="KW-0560">Oxidoreductase</keyword>
<dbReference type="KEGG" id="kbs:EPA93_21220"/>
<evidence type="ECO:0000313" key="4">
    <source>
        <dbReference type="EMBL" id="QBD78382.1"/>
    </source>
</evidence>
<proteinExistence type="predicted"/>
<dbReference type="AlphaFoldDB" id="A0A4P6JT05"/>
<dbReference type="InterPro" id="IPR023753">
    <property type="entry name" value="FAD/NAD-binding_dom"/>
</dbReference>
<evidence type="ECO:0000256" key="2">
    <source>
        <dbReference type="ARBA" id="ARBA00023002"/>
    </source>
</evidence>
<dbReference type="PRINTS" id="PR00368">
    <property type="entry name" value="FADPNR"/>
</dbReference>
<protein>
    <submittedName>
        <fullName evidence="4">NAD(P)/FAD-dependent oxidoreductase</fullName>
    </submittedName>
</protein>
<gene>
    <name evidence="4" type="ORF">EPA93_21220</name>
</gene>
<dbReference type="Pfam" id="PF07992">
    <property type="entry name" value="Pyr_redox_2"/>
    <property type="match status" value="1"/>
</dbReference>
<dbReference type="OrthoDB" id="9778740at2"/>
<evidence type="ECO:0000259" key="3">
    <source>
        <dbReference type="Pfam" id="PF07992"/>
    </source>
</evidence>
<dbReference type="InterPro" id="IPR050097">
    <property type="entry name" value="Ferredoxin-NADP_redctase_2"/>
</dbReference>